<feature type="DNA-binding region" description="H-T-H motif" evidence="4">
    <location>
        <begin position="263"/>
        <end position="282"/>
    </location>
</feature>
<dbReference type="RefSeq" id="WP_343165245.1">
    <property type="nucleotide sequence ID" value="NZ_JBHRSV010000031.1"/>
</dbReference>
<keyword evidence="8" id="KW-1185">Reference proteome</keyword>
<accession>A0ABV7A126</accession>
<feature type="DNA-binding region" description="H-T-H motif" evidence="4">
    <location>
        <begin position="45"/>
        <end position="64"/>
    </location>
</feature>
<dbReference type="Gene3D" id="1.10.10.60">
    <property type="entry name" value="Homeodomain-like"/>
    <property type="match status" value="1"/>
</dbReference>
<sequence length="435" mass="48087">MAILRPKFPDHGSPFSRKQERDRKTAAIRSAASKRFDVQGVRGTRLEDIAADLGLTKTSIAYYYASKDELAEAVFLTAVKFLEDAVSAAADTVASPDQKLLLLFRTYADQLLDALDGRRAHPAQIQELDALPDEAQARITGRLGAPVAQVNEMVQDWLGQSDRALGRSEPVTFCMFALLDWLKLSANEMSGPDFRAASNVLIDVLRQGLTRAGSVPSRVTLQFSTQKELPQIFDRDARNEMKREALLKAGIRFFNLYGFEGVSLADVAASLGVTRGAFYYHIPDKESFLDQCVDHSLEAVEATLDHADEGHSGLDWIQRVLFDLIYMQASGMTPIIRLKLMAALPAKRRNRYQARLRNIWRRLGDAHDAALADGSAREHDTGTVEAILASVMFLNGGYTLAAANSLDDWRMSESPQSATNDYLNVLLFGLMAGVE</sequence>
<dbReference type="Gene3D" id="1.10.357.10">
    <property type="entry name" value="Tetracycline Repressor, domain 2"/>
    <property type="match status" value="2"/>
</dbReference>
<dbReference type="InterPro" id="IPR050109">
    <property type="entry name" value="HTH-type_TetR-like_transc_reg"/>
</dbReference>
<evidence type="ECO:0000256" key="2">
    <source>
        <dbReference type="ARBA" id="ARBA00023125"/>
    </source>
</evidence>
<dbReference type="PRINTS" id="PR00455">
    <property type="entry name" value="HTHTETR"/>
</dbReference>
<dbReference type="InterPro" id="IPR001647">
    <property type="entry name" value="HTH_TetR"/>
</dbReference>
<feature type="domain" description="HTH tetR-type" evidence="6">
    <location>
        <begin position="240"/>
        <end position="300"/>
    </location>
</feature>
<evidence type="ECO:0000256" key="4">
    <source>
        <dbReference type="PROSITE-ProRule" id="PRU00335"/>
    </source>
</evidence>
<protein>
    <submittedName>
        <fullName evidence="7">TetR/AcrR family transcriptional regulator</fullName>
    </submittedName>
</protein>
<evidence type="ECO:0000256" key="1">
    <source>
        <dbReference type="ARBA" id="ARBA00023015"/>
    </source>
</evidence>
<comment type="caution">
    <text evidence="7">The sequence shown here is derived from an EMBL/GenBank/DDBJ whole genome shotgun (WGS) entry which is preliminary data.</text>
</comment>
<evidence type="ECO:0000313" key="7">
    <source>
        <dbReference type="EMBL" id="MFC2927401.1"/>
    </source>
</evidence>
<evidence type="ECO:0000313" key="8">
    <source>
        <dbReference type="Proteomes" id="UP001595379"/>
    </source>
</evidence>
<evidence type="ECO:0000256" key="3">
    <source>
        <dbReference type="ARBA" id="ARBA00023163"/>
    </source>
</evidence>
<evidence type="ECO:0000259" key="6">
    <source>
        <dbReference type="PROSITE" id="PS50977"/>
    </source>
</evidence>
<dbReference type="SUPFAM" id="SSF46689">
    <property type="entry name" value="Homeodomain-like"/>
    <property type="match status" value="2"/>
</dbReference>
<organism evidence="7 8">
    <name type="scientific">Hyphobacterium vulgare</name>
    <dbReference type="NCBI Taxonomy" id="1736751"/>
    <lineage>
        <taxon>Bacteria</taxon>
        <taxon>Pseudomonadati</taxon>
        <taxon>Pseudomonadota</taxon>
        <taxon>Alphaproteobacteria</taxon>
        <taxon>Maricaulales</taxon>
        <taxon>Maricaulaceae</taxon>
        <taxon>Hyphobacterium</taxon>
    </lineage>
</organism>
<evidence type="ECO:0000256" key="5">
    <source>
        <dbReference type="SAM" id="MobiDB-lite"/>
    </source>
</evidence>
<dbReference type="EMBL" id="JBHRSV010000031">
    <property type="protein sequence ID" value="MFC2927401.1"/>
    <property type="molecule type" value="Genomic_DNA"/>
</dbReference>
<dbReference type="PANTHER" id="PTHR30055:SF234">
    <property type="entry name" value="HTH-TYPE TRANSCRIPTIONAL REGULATOR BETI"/>
    <property type="match status" value="1"/>
</dbReference>
<feature type="region of interest" description="Disordered" evidence="5">
    <location>
        <begin position="1"/>
        <end position="23"/>
    </location>
</feature>
<dbReference type="Proteomes" id="UP001595379">
    <property type="component" value="Unassembled WGS sequence"/>
</dbReference>
<dbReference type="Pfam" id="PF00440">
    <property type="entry name" value="TetR_N"/>
    <property type="match status" value="2"/>
</dbReference>
<reference evidence="8" key="1">
    <citation type="journal article" date="2019" name="Int. J. Syst. Evol. Microbiol.">
        <title>The Global Catalogue of Microorganisms (GCM) 10K type strain sequencing project: providing services to taxonomists for standard genome sequencing and annotation.</title>
        <authorList>
            <consortium name="The Broad Institute Genomics Platform"/>
            <consortium name="The Broad Institute Genome Sequencing Center for Infectious Disease"/>
            <person name="Wu L."/>
            <person name="Ma J."/>
        </authorList>
    </citation>
    <scope>NUCLEOTIDE SEQUENCE [LARGE SCALE GENOMIC DNA]</scope>
    <source>
        <strain evidence="8">KCTC 52487</strain>
    </source>
</reference>
<dbReference type="InterPro" id="IPR009057">
    <property type="entry name" value="Homeodomain-like_sf"/>
</dbReference>
<dbReference type="PANTHER" id="PTHR30055">
    <property type="entry name" value="HTH-TYPE TRANSCRIPTIONAL REGULATOR RUTR"/>
    <property type="match status" value="1"/>
</dbReference>
<feature type="domain" description="HTH tetR-type" evidence="6">
    <location>
        <begin position="22"/>
        <end position="82"/>
    </location>
</feature>
<proteinExistence type="predicted"/>
<name>A0ABV7A126_9PROT</name>
<keyword evidence="1" id="KW-0805">Transcription regulation</keyword>
<keyword evidence="2 4" id="KW-0238">DNA-binding</keyword>
<dbReference type="PROSITE" id="PS50977">
    <property type="entry name" value="HTH_TETR_2"/>
    <property type="match status" value="2"/>
</dbReference>
<gene>
    <name evidence="7" type="ORF">ACFOOR_14940</name>
</gene>
<keyword evidence="3" id="KW-0804">Transcription</keyword>